<evidence type="ECO:0000256" key="1">
    <source>
        <dbReference type="ARBA" id="ARBA00004141"/>
    </source>
</evidence>
<evidence type="ECO:0000256" key="7">
    <source>
        <dbReference type="ARBA" id="ARBA00022958"/>
    </source>
</evidence>
<dbReference type="Pfam" id="PF00520">
    <property type="entry name" value="Ion_trans"/>
    <property type="match status" value="1"/>
</dbReference>
<keyword evidence="3" id="KW-0633">Potassium transport</keyword>
<feature type="compositionally biased region" description="Low complexity" evidence="13">
    <location>
        <begin position="141"/>
        <end position="150"/>
    </location>
</feature>
<feature type="region of interest" description="Disordered" evidence="13">
    <location>
        <begin position="105"/>
        <end position="150"/>
    </location>
</feature>
<dbReference type="Gene3D" id="1.10.287.630">
    <property type="entry name" value="Helix hairpin bin"/>
    <property type="match status" value="1"/>
</dbReference>
<proteinExistence type="predicted"/>
<feature type="compositionally biased region" description="Polar residues" evidence="13">
    <location>
        <begin position="906"/>
        <end position="916"/>
    </location>
</feature>
<dbReference type="EMBL" id="JBGBPQ010000008">
    <property type="protein sequence ID" value="KAL1520696.1"/>
    <property type="molecule type" value="Genomic_DNA"/>
</dbReference>
<feature type="transmembrane region" description="Helical" evidence="14">
    <location>
        <begin position="465"/>
        <end position="490"/>
    </location>
</feature>
<feature type="compositionally biased region" description="Basic residues" evidence="13">
    <location>
        <begin position="131"/>
        <end position="140"/>
    </location>
</feature>
<dbReference type="PANTHER" id="PTHR10217:SF435">
    <property type="entry name" value="POTASSIUM VOLTAGE-GATED CHANNEL PROTEIN EAG"/>
    <property type="match status" value="1"/>
</dbReference>
<accession>A0AB34JJ10</accession>
<feature type="region of interest" description="Disordered" evidence="13">
    <location>
        <begin position="162"/>
        <end position="184"/>
    </location>
</feature>
<evidence type="ECO:0000256" key="11">
    <source>
        <dbReference type="ARBA" id="ARBA00023286"/>
    </source>
</evidence>
<evidence type="ECO:0000256" key="4">
    <source>
        <dbReference type="ARBA" id="ARBA00022692"/>
    </source>
</evidence>
<dbReference type="Gene3D" id="1.10.287.70">
    <property type="match status" value="1"/>
</dbReference>
<evidence type="ECO:0000256" key="9">
    <source>
        <dbReference type="ARBA" id="ARBA00023065"/>
    </source>
</evidence>
<feature type="transmembrane region" description="Helical" evidence="14">
    <location>
        <begin position="282"/>
        <end position="304"/>
    </location>
</feature>
<reference evidence="16 17" key="1">
    <citation type="journal article" date="2024" name="Science">
        <title>Giant polyketide synthase enzymes in the biosynthesis of giant marine polyether toxins.</title>
        <authorList>
            <person name="Fallon T.R."/>
            <person name="Shende V.V."/>
            <person name="Wierzbicki I.H."/>
            <person name="Pendleton A.L."/>
            <person name="Watervoot N.F."/>
            <person name="Auber R.P."/>
            <person name="Gonzalez D.J."/>
            <person name="Wisecaver J.H."/>
            <person name="Moore B.S."/>
        </authorList>
    </citation>
    <scope>NUCLEOTIDE SEQUENCE [LARGE SCALE GENOMIC DNA]</scope>
    <source>
        <strain evidence="16 17">12B1</strain>
    </source>
</reference>
<feature type="domain" description="Cyclic nucleotide-binding" evidence="15">
    <location>
        <begin position="568"/>
        <end position="695"/>
    </location>
</feature>
<dbReference type="CDD" id="cd00038">
    <property type="entry name" value="CAP_ED"/>
    <property type="match status" value="1"/>
</dbReference>
<dbReference type="InterPro" id="IPR005821">
    <property type="entry name" value="Ion_trans_dom"/>
</dbReference>
<dbReference type="PANTHER" id="PTHR10217">
    <property type="entry name" value="VOLTAGE AND LIGAND GATED POTASSIUM CHANNEL"/>
    <property type="match status" value="1"/>
</dbReference>
<comment type="caution">
    <text evidence="16">The sequence shown here is derived from an EMBL/GenBank/DDBJ whole genome shotgun (WGS) entry which is preliminary data.</text>
</comment>
<evidence type="ECO:0000256" key="5">
    <source>
        <dbReference type="ARBA" id="ARBA00022826"/>
    </source>
</evidence>
<dbReference type="InterPro" id="IPR014710">
    <property type="entry name" value="RmlC-like_jellyroll"/>
</dbReference>
<organism evidence="16 17">
    <name type="scientific">Prymnesium parvum</name>
    <name type="common">Toxic golden alga</name>
    <dbReference type="NCBI Taxonomy" id="97485"/>
    <lineage>
        <taxon>Eukaryota</taxon>
        <taxon>Haptista</taxon>
        <taxon>Haptophyta</taxon>
        <taxon>Prymnesiophyceae</taxon>
        <taxon>Prymnesiales</taxon>
        <taxon>Prymnesiaceae</taxon>
        <taxon>Prymnesium</taxon>
    </lineage>
</organism>
<evidence type="ECO:0000256" key="12">
    <source>
        <dbReference type="ARBA" id="ARBA00023303"/>
    </source>
</evidence>
<dbReference type="Gene3D" id="2.60.120.10">
    <property type="entry name" value="Jelly Rolls"/>
    <property type="match status" value="1"/>
</dbReference>
<dbReference type="AlphaFoldDB" id="A0AB34JJ10"/>
<feature type="compositionally biased region" description="Basic and acidic residues" evidence="13">
    <location>
        <begin position="48"/>
        <end position="59"/>
    </location>
</feature>
<keyword evidence="4 14" id="KW-0812">Transmembrane</keyword>
<evidence type="ECO:0000256" key="6">
    <source>
        <dbReference type="ARBA" id="ARBA00022882"/>
    </source>
</evidence>
<dbReference type="GO" id="GO:0042391">
    <property type="term" value="P:regulation of membrane potential"/>
    <property type="evidence" value="ECO:0007669"/>
    <property type="project" value="TreeGrafter"/>
</dbReference>
<evidence type="ECO:0000313" key="16">
    <source>
        <dbReference type="EMBL" id="KAL1520696.1"/>
    </source>
</evidence>
<evidence type="ECO:0000259" key="15">
    <source>
        <dbReference type="PROSITE" id="PS50042"/>
    </source>
</evidence>
<keyword evidence="5" id="KW-0631">Potassium channel</keyword>
<keyword evidence="10 14" id="KW-0472">Membrane</keyword>
<dbReference type="PRINTS" id="PR01463">
    <property type="entry name" value="EAGCHANLFMLY"/>
</dbReference>
<evidence type="ECO:0000256" key="13">
    <source>
        <dbReference type="SAM" id="MobiDB-lite"/>
    </source>
</evidence>
<evidence type="ECO:0000256" key="3">
    <source>
        <dbReference type="ARBA" id="ARBA00022538"/>
    </source>
</evidence>
<dbReference type="GO" id="GO:0034702">
    <property type="term" value="C:monoatomic ion channel complex"/>
    <property type="evidence" value="ECO:0007669"/>
    <property type="project" value="UniProtKB-KW"/>
</dbReference>
<name>A0AB34JJ10_PRYPA</name>
<feature type="compositionally biased region" description="Basic and acidic residues" evidence="13">
    <location>
        <begin position="16"/>
        <end position="30"/>
    </location>
</feature>
<keyword evidence="11" id="KW-1071">Ligand-gated ion channel</keyword>
<dbReference type="SMART" id="SM00100">
    <property type="entry name" value="cNMP"/>
    <property type="match status" value="1"/>
</dbReference>
<dbReference type="Proteomes" id="UP001515480">
    <property type="component" value="Unassembled WGS sequence"/>
</dbReference>
<sequence length="916" mass="102407">MRRAEVAPDPTSPNRRSTDLDELSPRDLEARLSPSPSCNRRSSAGAKRRTDDRISEARRRSTHRHSLSECGSPAPPTAVTPLCSQEEADDGKLFSQLVSKHSRPCAEADRMTAASPPITTTRAHQPQARLTPHRTPHRPSARSARSSRMSISFSAQLPSDLLRSERSEVPRSFPSRSANVHARGPRALQSSPSWKVVLNASSFRQTSAEAAKAANKDVLKDNLYLTEQWDPEALKYILLPFGTKKTCWDLFTLSFVIYTAIVLPLSLSFFPTNYQVPIGMTVIELIMDVVFVVDIILNFFTAYVNTEQCLLVINRRKIAQNYLRNWFAIDVSGSLPMDFIFFMIDVANGSVNVAGGSGGDTANLALIKILKIPKMLRLGRLFRFLSRFEGAANLGRIFVLLFANIVLIHWIAAAFFPIANRDGKWLELQGYKSDDWFTNYCFCYYACMMMIMGDNTAPSDELEVLFMWAVVMTGGLVNATIFAQVASLVAQMNALSNDHQRKMDRVVMAMNTLKIPDTTQARVRSYFEYVWVRHKDHAGDQFIKDLPTQLRARVSYVVHEPLVRSYPLFATITRKIVSALASKLTPEVYLPREYILVAGHVSRAMYFVSRGRVAIACRSEAAARAMARKSDLEAEDLSVELTDARSAANFQLLERDDYFGEFGLFNDAISSEMSVRAITHCDLYVLRRDDFDSVLRDFPEPAQTIIKEAEAMLDPQLAEVVKKHVQTASNTRDEDGFTWGKLQIKRGGVVETAQAPSKFKFAKQLVRVGLAAKIRKLAAKERRGSSARHTAVRSFDEEAADGALRMVQPLQTLPPDAAASLLEGVDRLQRQLEMVVSRQEKLLAASETKMITMQRDMVRRVERRLEQFLQQQASLADALQQRAVEPVPEITLEATAGHAPAGAPSCRSSVSARDSK</sequence>
<dbReference type="GO" id="GO:0005886">
    <property type="term" value="C:plasma membrane"/>
    <property type="evidence" value="ECO:0007669"/>
    <property type="project" value="TreeGrafter"/>
</dbReference>
<keyword evidence="12" id="KW-0407">Ion channel</keyword>
<comment type="subcellular location">
    <subcellularLocation>
        <location evidence="1">Membrane</location>
        <topology evidence="1">Multi-pass membrane protein</topology>
    </subcellularLocation>
</comment>
<gene>
    <name evidence="16" type="ORF">AB1Y20_022265</name>
</gene>
<feature type="transmembrane region" description="Helical" evidence="14">
    <location>
        <begin position="436"/>
        <end position="453"/>
    </location>
</feature>
<dbReference type="InterPro" id="IPR018490">
    <property type="entry name" value="cNMP-bd_dom_sf"/>
</dbReference>
<dbReference type="FunFam" id="1.10.287.630:FF:000001">
    <property type="entry name" value="Cyclic nucleotide-gated channel alpha 3"/>
    <property type="match status" value="1"/>
</dbReference>
<keyword evidence="8 14" id="KW-1133">Transmembrane helix</keyword>
<dbReference type="SUPFAM" id="SSF81324">
    <property type="entry name" value="Voltage-gated potassium channels"/>
    <property type="match status" value="1"/>
</dbReference>
<evidence type="ECO:0000313" key="17">
    <source>
        <dbReference type="Proteomes" id="UP001515480"/>
    </source>
</evidence>
<protein>
    <recommendedName>
        <fullName evidence="15">Cyclic nucleotide-binding domain-containing protein</fullName>
    </recommendedName>
</protein>
<feature type="transmembrane region" description="Helical" evidence="14">
    <location>
        <begin position="250"/>
        <end position="270"/>
    </location>
</feature>
<keyword evidence="9" id="KW-0406">Ion transport</keyword>
<feature type="transmembrane region" description="Helical" evidence="14">
    <location>
        <begin position="391"/>
        <end position="416"/>
    </location>
</feature>
<evidence type="ECO:0000256" key="8">
    <source>
        <dbReference type="ARBA" id="ARBA00022989"/>
    </source>
</evidence>
<dbReference type="PROSITE" id="PS50042">
    <property type="entry name" value="CNMP_BINDING_3"/>
    <property type="match status" value="1"/>
</dbReference>
<dbReference type="InterPro" id="IPR000595">
    <property type="entry name" value="cNMP-bd_dom"/>
</dbReference>
<feature type="region of interest" description="Disordered" evidence="13">
    <location>
        <begin position="895"/>
        <end position="916"/>
    </location>
</feature>
<evidence type="ECO:0000256" key="10">
    <source>
        <dbReference type="ARBA" id="ARBA00023136"/>
    </source>
</evidence>
<evidence type="ECO:0000256" key="14">
    <source>
        <dbReference type="SAM" id="Phobius"/>
    </source>
</evidence>
<evidence type="ECO:0000256" key="2">
    <source>
        <dbReference type="ARBA" id="ARBA00022448"/>
    </source>
</evidence>
<dbReference type="InterPro" id="IPR003938">
    <property type="entry name" value="K_chnl_volt-dep_EAG/ELK/ERG"/>
</dbReference>
<feature type="region of interest" description="Disordered" evidence="13">
    <location>
        <begin position="1"/>
        <end position="82"/>
    </location>
</feature>
<keyword evidence="17" id="KW-1185">Reference proteome</keyword>
<keyword evidence="6" id="KW-0851">Voltage-gated channel</keyword>
<keyword evidence="7" id="KW-0630">Potassium</keyword>
<dbReference type="InterPro" id="IPR050818">
    <property type="entry name" value="KCNH_animal-type"/>
</dbReference>
<dbReference type="GO" id="GO:0005249">
    <property type="term" value="F:voltage-gated potassium channel activity"/>
    <property type="evidence" value="ECO:0007669"/>
    <property type="project" value="InterPro"/>
</dbReference>
<feature type="transmembrane region" description="Helical" evidence="14">
    <location>
        <begin position="325"/>
        <end position="344"/>
    </location>
</feature>
<dbReference type="SUPFAM" id="SSF51206">
    <property type="entry name" value="cAMP-binding domain-like"/>
    <property type="match status" value="1"/>
</dbReference>
<keyword evidence="2" id="KW-0813">Transport</keyword>